<keyword evidence="4 6" id="KW-0573">Peptidoglycan synthesis</keyword>
<dbReference type="PROSITE" id="PS52029">
    <property type="entry name" value="LD_TPASE"/>
    <property type="match status" value="1"/>
</dbReference>
<dbReference type="InterPro" id="IPR050979">
    <property type="entry name" value="LD-transpeptidase"/>
</dbReference>
<dbReference type="UniPathway" id="UPA00219"/>
<dbReference type="Proteomes" id="UP000198806">
    <property type="component" value="Unassembled WGS sequence"/>
</dbReference>
<evidence type="ECO:0000313" key="9">
    <source>
        <dbReference type="EMBL" id="SFO21833.1"/>
    </source>
</evidence>
<keyword evidence="3 6" id="KW-0133">Cell shape</keyword>
<dbReference type="EMBL" id="FOWD01000013">
    <property type="protein sequence ID" value="SFO21833.1"/>
    <property type="molecule type" value="Genomic_DNA"/>
</dbReference>
<dbReference type="Pfam" id="PF03734">
    <property type="entry name" value="YkuD"/>
    <property type="match status" value="1"/>
</dbReference>
<dbReference type="STRING" id="1527.SAMN04489757_11367"/>
<keyword evidence="10" id="KW-1185">Reference proteome</keyword>
<evidence type="ECO:0000256" key="2">
    <source>
        <dbReference type="ARBA" id="ARBA00022679"/>
    </source>
</evidence>
<evidence type="ECO:0000256" key="3">
    <source>
        <dbReference type="ARBA" id="ARBA00022960"/>
    </source>
</evidence>
<dbReference type="AlphaFoldDB" id="A0A1I5FDX3"/>
<dbReference type="GO" id="GO:0005576">
    <property type="term" value="C:extracellular region"/>
    <property type="evidence" value="ECO:0007669"/>
    <property type="project" value="TreeGrafter"/>
</dbReference>
<dbReference type="SUPFAM" id="SSF143985">
    <property type="entry name" value="L,D-transpeptidase pre-catalytic domain-like"/>
    <property type="match status" value="1"/>
</dbReference>
<accession>A0A1I5FDX3</accession>
<feature type="active site" description="Proton donor/acceptor" evidence="6">
    <location>
        <position position="428"/>
    </location>
</feature>
<organism evidence="9 10">
    <name type="scientific">Anaerocolumna aminovalerica</name>
    <dbReference type="NCBI Taxonomy" id="1527"/>
    <lineage>
        <taxon>Bacteria</taxon>
        <taxon>Bacillati</taxon>
        <taxon>Bacillota</taxon>
        <taxon>Clostridia</taxon>
        <taxon>Lachnospirales</taxon>
        <taxon>Lachnospiraceae</taxon>
        <taxon>Anaerocolumna</taxon>
    </lineage>
</organism>
<dbReference type="GO" id="GO:0071972">
    <property type="term" value="F:peptidoglycan L,D-transpeptidase activity"/>
    <property type="evidence" value="ECO:0007669"/>
    <property type="project" value="TreeGrafter"/>
</dbReference>
<evidence type="ECO:0000256" key="6">
    <source>
        <dbReference type="PROSITE-ProRule" id="PRU01373"/>
    </source>
</evidence>
<dbReference type="InterPro" id="IPR022029">
    <property type="entry name" value="YoaR-like_PG-bd"/>
</dbReference>
<dbReference type="GO" id="GO:0008360">
    <property type="term" value="P:regulation of cell shape"/>
    <property type="evidence" value="ECO:0007669"/>
    <property type="project" value="UniProtKB-UniRule"/>
</dbReference>
<dbReference type="InterPro" id="IPR038054">
    <property type="entry name" value="LD_TPept-like_central_sf"/>
</dbReference>
<dbReference type="InterPro" id="IPR038063">
    <property type="entry name" value="Transpep_catalytic_dom"/>
</dbReference>
<evidence type="ECO:0000313" key="10">
    <source>
        <dbReference type="Proteomes" id="UP000198806"/>
    </source>
</evidence>
<dbReference type="PANTHER" id="PTHR30582:SF33">
    <property type="entry name" value="EXPORTED PROTEIN"/>
    <property type="match status" value="1"/>
</dbReference>
<dbReference type="GO" id="GO:0018104">
    <property type="term" value="P:peptidoglycan-protein cross-linking"/>
    <property type="evidence" value="ECO:0007669"/>
    <property type="project" value="TreeGrafter"/>
</dbReference>
<reference evidence="9 10" key="1">
    <citation type="submission" date="2016-10" db="EMBL/GenBank/DDBJ databases">
        <authorList>
            <person name="de Groot N.N."/>
        </authorList>
    </citation>
    <scope>NUCLEOTIDE SEQUENCE [LARGE SCALE GENOMIC DNA]</scope>
    <source>
        <strain evidence="9 10">DSM 1283</strain>
    </source>
</reference>
<name>A0A1I5FDX3_9FIRM</name>
<dbReference type="PANTHER" id="PTHR30582">
    <property type="entry name" value="L,D-TRANSPEPTIDASE"/>
    <property type="match status" value="1"/>
</dbReference>
<dbReference type="InterPro" id="IPR005490">
    <property type="entry name" value="LD_TPept_cat_dom"/>
</dbReference>
<feature type="domain" description="L,D-TPase catalytic" evidence="8">
    <location>
        <begin position="354"/>
        <end position="473"/>
    </location>
</feature>
<keyword evidence="2" id="KW-0808">Transferase</keyword>
<dbReference type="GO" id="GO:0016740">
    <property type="term" value="F:transferase activity"/>
    <property type="evidence" value="ECO:0007669"/>
    <property type="project" value="UniProtKB-KW"/>
</dbReference>
<evidence type="ECO:0000259" key="8">
    <source>
        <dbReference type="PROSITE" id="PS52029"/>
    </source>
</evidence>
<dbReference type="Pfam" id="PF12229">
    <property type="entry name" value="PG_binding_4"/>
    <property type="match status" value="1"/>
</dbReference>
<evidence type="ECO:0000256" key="1">
    <source>
        <dbReference type="ARBA" id="ARBA00004752"/>
    </source>
</evidence>
<dbReference type="GO" id="GO:0071555">
    <property type="term" value="P:cell wall organization"/>
    <property type="evidence" value="ECO:0007669"/>
    <property type="project" value="UniProtKB-UniRule"/>
</dbReference>
<keyword evidence="7" id="KW-0472">Membrane</keyword>
<feature type="transmembrane region" description="Helical" evidence="7">
    <location>
        <begin position="21"/>
        <end position="45"/>
    </location>
</feature>
<evidence type="ECO:0000256" key="7">
    <source>
        <dbReference type="SAM" id="Phobius"/>
    </source>
</evidence>
<evidence type="ECO:0000256" key="4">
    <source>
        <dbReference type="ARBA" id="ARBA00022984"/>
    </source>
</evidence>
<dbReference type="SUPFAM" id="SSF141523">
    <property type="entry name" value="L,D-transpeptidase catalytic domain-like"/>
    <property type="match status" value="1"/>
</dbReference>
<comment type="pathway">
    <text evidence="1 6">Cell wall biogenesis; peptidoglycan biosynthesis.</text>
</comment>
<dbReference type="OrthoDB" id="3176960at2"/>
<dbReference type="CDD" id="cd16913">
    <property type="entry name" value="YkuD_like"/>
    <property type="match status" value="1"/>
</dbReference>
<evidence type="ECO:0000256" key="5">
    <source>
        <dbReference type="ARBA" id="ARBA00023316"/>
    </source>
</evidence>
<keyword evidence="7" id="KW-1133">Transmembrane helix</keyword>
<keyword evidence="5 6" id="KW-0961">Cell wall biogenesis/degradation</keyword>
<dbReference type="Gene3D" id="2.40.440.10">
    <property type="entry name" value="L,D-transpeptidase catalytic domain-like"/>
    <property type="match status" value="1"/>
</dbReference>
<gene>
    <name evidence="9" type="ORF">SAMN04489757_11367</name>
</gene>
<feature type="active site" description="Nucleophile" evidence="6">
    <location>
        <position position="449"/>
    </location>
</feature>
<keyword evidence="7" id="KW-0812">Transmembrane</keyword>
<protein>
    <submittedName>
        <fullName evidence="9">Putative peptidoglycan binding domain-containing protein</fullName>
    </submittedName>
</protein>
<sequence>MVKQILEQNNKKNIKKNYKKKLFFLGFTGLLLLLLLAYLIISFYYKEHFYNKIIINGVRVSNMTVEQAEKAINKEVRSYLLPINGRNDVKDVIFGDDINLHAVFDGSLSSALEEQNGFDWPLYFFKAHEIEVNALIEFDDALLQKKFDKLKCFSDKNIIEPQNAHISEYGENGYEILPEEHGAKVKKDVLYEAVKKAFVTLEPSLSIEEVKAYEEPKITSQNPKLIAALNEMNKIAGSKITYNFGEDTEVLDGNKISEWLSVNKKYEVKLDIEKIKEFVDYIGWAYNSFGKTRTFTTSYGDVIEVRGGDYGWWLNRGKETSELRELLLEGKQLVREPAYFQTARQYGKDDVGDTYVEVNLTAQHLFFYMEGKLILETDFVSGNLSKNYGTPTGTYSITYKETDATLKGENYATPVDYWMPFNGNIGFHDAPWRKDFGKDIYMKQGSHGCINMPPAVAKKLFENISKGIPVIVYELKGTESYKIDNNKLNIENGKFK</sequence>
<proteinExistence type="predicted"/>
<dbReference type="Gene3D" id="3.10.20.800">
    <property type="match status" value="1"/>
</dbReference>